<dbReference type="InterPro" id="IPR004826">
    <property type="entry name" value="bZIP_Maf"/>
</dbReference>
<evidence type="ECO:0000313" key="8">
    <source>
        <dbReference type="Proteomes" id="UP001208570"/>
    </source>
</evidence>
<evidence type="ECO:0000256" key="3">
    <source>
        <dbReference type="ARBA" id="ARBA00023163"/>
    </source>
</evidence>
<evidence type="ECO:0000256" key="5">
    <source>
        <dbReference type="SAM" id="MobiDB-lite"/>
    </source>
</evidence>
<dbReference type="Pfam" id="PF03131">
    <property type="entry name" value="bZIP_Maf"/>
    <property type="match status" value="1"/>
</dbReference>
<feature type="region of interest" description="Disordered" evidence="5">
    <location>
        <begin position="182"/>
        <end position="202"/>
    </location>
</feature>
<dbReference type="InterPro" id="IPR024874">
    <property type="entry name" value="Transcription_factor_Maf_fam"/>
</dbReference>
<dbReference type="InterPro" id="IPR004827">
    <property type="entry name" value="bZIP"/>
</dbReference>
<dbReference type="Proteomes" id="UP001208570">
    <property type="component" value="Unassembled WGS sequence"/>
</dbReference>
<dbReference type="InterPro" id="IPR046347">
    <property type="entry name" value="bZIP_sf"/>
</dbReference>
<evidence type="ECO:0000259" key="6">
    <source>
        <dbReference type="SMART" id="SM00338"/>
    </source>
</evidence>
<keyword evidence="8" id="KW-1185">Reference proteome</keyword>
<keyword evidence="4" id="KW-0175">Coiled coil</keyword>
<keyword evidence="3" id="KW-0804">Transcription</keyword>
<evidence type="ECO:0000313" key="7">
    <source>
        <dbReference type="EMBL" id="KAK2142913.1"/>
    </source>
</evidence>
<organism evidence="7 8">
    <name type="scientific">Paralvinella palmiformis</name>
    <dbReference type="NCBI Taxonomy" id="53620"/>
    <lineage>
        <taxon>Eukaryota</taxon>
        <taxon>Metazoa</taxon>
        <taxon>Spiralia</taxon>
        <taxon>Lophotrochozoa</taxon>
        <taxon>Annelida</taxon>
        <taxon>Polychaeta</taxon>
        <taxon>Sedentaria</taxon>
        <taxon>Canalipalpata</taxon>
        <taxon>Terebellida</taxon>
        <taxon>Terebelliformia</taxon>
        <taxon>Alvinellidae</taxon>
        <taxon>Paralvinella</taxon>
    </lineage>
</organism>
<feature type="coiled-coil region" evidence="4">
    <location>
        <begin position="381"/>
        <end position="439"/>
    </location>
</feature>
<dbReference type="GO" id="GO:0000978">
    <property type="term" value="F:RNA polymerase II cis-regulatory region sequence-specific DNA binding"/>
    <property type="evidence" value="ECO:0007669"/>
    <property type="project" value="TreeGrafter"/>
</dbReference>
<evidence type="ECO:0000256" key="2">
    <source>
        <dbReference type="ARBA" id="ARBA00023125"/>
    </source>
</evidence>
<name>A0AAD9MSV8_9ANNE</name>
<keyword evidence="2" id="KW-0238">DNA-binding</keyword>
<dbReference type="GO" id="GO:0000981">
    <property type="term" value="F:DNA-binding transcription factor activity, RNA polymerase II-specific"/>
    <property type="evidence" value="ECO:0007669"/>
    <property type="project" value="TreeGrafter"/>
</dbReference>
<dbReference type="SMART" id="SM00338">
    <property type="entry name" value="BRLZ"/>
    <property type="match status" value="1"/>
</dbReference>
<feature type="domain" description="BZIP" evidence="6">
    <location>
        <begin position="354"/>
        <end position="421"/>
    </location>
</feature>
<comment type="caution">
    <text evidence="7">The sequence shown here is derived from an EMBL/GenBank/DDBJ whole genome shotgun (WGS) entry which is preliminary data.</text>
</comment>
<proteinExistence type="predicted"/>
<dbReference type="PANTHER" id="PTHR10129:SF50">
    <property type="entry name" value="BZIP DOMAIN-CONTAINING PROTEIN"/>
    <property type="match status" value="1"/>
</dbReference>
<dbReference type="PANTHER" id="PTHR10129">
    <property type="entry name" value="TRANSCRIPTION FACTOR MAF"/>
    <property type="match status" value="1"/>
</dbReference>
<accession>A0AAD9MSV8</accession>
<dbReference type="Gene3D" id="1.20.5.170">
    <property type="match status" value="1"/>
</dbReference>
<dbReference type="SUPFAM" id="SSF47454">
    <property type="entry name" value="A DNA-binding domain in eukaryotic transcription factors"/>
    <property type="match status" value="1"/>
</dbReference>
<evidence type="ECO:0000256" key="1">
    <source>
        <dbReference type="ARBA" id="ARBA00023015"/>
    </source>
</evidence>
<reference evidence="7" key="1">
    <citation type="journal article" date="2023" name="Mol. Biol. Evol.">
        <title>Third-Generation Sequencing Reveals the Adaptive Role of the Epigenome in Three Deep-Sea Polychaetes.</title>
        <authorList>
            <person name="Perez M."/>
            <person name="Aroh O."/>
            <person name="Sun Y."/>
            <person name="Lan Y."/>
            <person name="Juniper S.K."/>
            <person name="Young C.R."/>
            <person name="Angers B."/>
            <person name="Qian P.Y."/>
        </authorList>
    </citation>
    <scope>NUCLEOTIDE SEQUENCE</scope>
    <source>
        <strain evidence="7">P08H-3</strain>
    </source>
</reference>
<evidence type="ECO:0000256" key="4">
    <source>
        <dbReference type="SAM" id="Coils"/>
    </source>
</evidence>
<gene>
    <name evidence="7" type="ORF">LSH36_898g00042</name>
</gene>
<protein>
    <recommendedName>
        <fullName evidence="6">BZIP domain-containing protein</fullName>
    </recommendedName>
</protein>
<dbReference type="EMBL" id="JAODUP010000898">
    <property type="protein sequence ID" value="KAK2142913.1"/>
    <property type="molecule type" value="Genomic_DNA"/>
</dbReference>
<dbReference type="SUPFAM" id="SSF57959">
    <property type="entry name" value="Leucine zipper domain"/>
    <property type="match status" value="1"/>
</dbReference>
<dbReference type="InterPro" id="IPR008917">
    <property type="entry name" value="TF_DNA-bd_sf"/>
</dbReference>
<dbReference type="GO" id="GO:0005634">
    <property type="term" value="C:nucleus"/>
    <property type="evidence" value="ECO:0007669"/>
    <property type="project" value="TreeGrafter"/>
</dbReference>
<dbReference type="AlphaFoldDB" id="A0AAD9MSV8"/>
<keyword evidence="1" id="KW-0805">Transcription regulation</keyword>
<sequence length="446" mass="49475">MDGVSGYYFNNCFRCTPAEAALNPTTARKLWAISGEMVCRAKTLNENNRQRLDFSVVADCSISGKIDGTPSVDCTSITVVFSLLTTAEKNNSTWNGFEIRRNPKGRYKKVDHLHTTVAIGLVNSLCVGCDVLSTSAKRYSASACQTMDNVQLDAIELDYCGMAGSFDLNDFADLMCWGEDSKEQQVSADSPDPVTSPESLPPTPGLLLPDDVEDIFLDENAMTLELTGDQLPDSQLQELISMTARVDSGEVSAAGTQTETGCDTSDVQLEAICMQDIPIVSSSISDEHLEVVSGNAVDRTKRKRRHSMDDDGDEDMGKTTHVYDLGVEITDQQLVSCSVKNLNQLLQGLPKSEVRYLKQRRRTLKNRGYAANSREKRQMLRSELETTNQVLADEVAALRQEAAKATKYRIEVERLRNEKARIQAERDQYKNERDLLLAERSNPTVD</sequence>